<organism evidence="2 3">
    <name type="scientific">Ramazzottius varieornatus</name>
    <name type="common">Water bear</name>
    <name type="synonym">Tardigrade</name>
    <dbReference type="NCBI Taxonomy" id="947166"/>
    <lineage>
        <taxon>Eukaryota</taxon>
        <taxon>Metazoa</taxon>
        <taxon>Ecdysozoa</taxon>
        <taxon>Tardigrada</taxon>
        <taxon>Eutardigrada</taxon>
        <taxon>Parachela</taxon>
        <taxon>Hypsibioidea</taxon>
        <taxon>Ramazzottiidae</taxon>
        <taxon>Ramazzottius</taxon>
    </lineage>
</organism>
<sequence>MNEIDKRLKDVETTLKVVDKRTALTQVGMEIVTRLLGLAKKSTPEPLRMVGGSIFEAFGWWKGRKQNIEVEEAQAEDGLVPESVTPDGEDGSGDATTVVAKHEREEVE</sequence>
<proteinExistence type="predicted"/>
<evidence type="ECO:0000313" key="3">
    <source>
        <dbReference type="Proteomes" id="UP000186922"/>
    </source>
</evidence>
<feature type="region of interest" description="Disordered" evidence="1">
    <location>
        <begin position="73"/>
        <end position="108"/>
    </location>
</feature>
<accession>A0A1D1VFM7</accession>
<evidence type="ECO:0000256" key="1">
    <source>
        <dbReference type="SAM" id="MobiDB-lite"/>
    </source>
</evidence>
<evidence type="ECO:0000313" key="2">
    <source>
        <dbReference type="EMBL" id="GAV00467.1"/>
    </source>
</evidence>
<name>A0A1D1VFM7_RAMVA</name>
<dbReference type="EMBL" id="BDGG01000006">
    <property type="protein sequence ID" value="GAV00467.1"/>
    <property type="molecule type" value="Genomic_DNA"/>
</dbReference>
<comment type="caution">
    <text evidence="2">The sequence shown here is derived from an EMBL/GenBank/DDBJ whole genome shotgun (WGS) entry which is preliminary data.</text>
</comment>
<gene>
    <name evidence="2" type="primary">RvY_11310-1</name>
    <name evidence="2" type="synonym">RvY_11310.1</name>
    <name evidence="2" type="ORF">RvY_11310</name>
</gene>
<keyword evidence="3" id="KW-1185">Reference proteome</keyword>
<protein>
    <submittedName>
        <fullName evidence="2">Uncharacterized protein</fullName>
    </submittedName>
</protein>
<dbReference type="Proteomes" id="UP000186922">
    <property type="component" value="Unassembled WGS sequence"/>
</dbReference>
<reference evidence="2 3" key="1">
    <citation type="journal article" date="2016" name="Nat. Commun.">
        <title>Extremotolerant tardigrade genome and improved radiotolerance of human cultured cells by tardigrade-unique protein.</title>
        <authorList>
            <person name="Hashimoto T."/>
            <person name="Horikawa D.D."/>
            <person name="Saito Y."/>
            <person name="Kuwahara H."/>
            <person name="Kozuka-Hata H."/>
            <person name="Shin-I T."/>
            <person name="Minakuchi Y."/>
            <person name="Ohishi K."/>
            <person name="Motoyama A."/>
            <person name="Aizu T."/>
            <person name="Enomoto A."/>
            <person name="Kondo K."/>
            <person name="Tanaka S."/>
            <person name="Hara Y."/>
            <person name="Koshikawa S."/>
            <person name="Sagara H."/>
            <person name="Miura T."/>
            <person name="Yokobori S."/>
            <person name="Miyagawa K."/>
            <person name="Suzuki Y."/>
            <person name="Kubo T."/>
            <person name="Oyama M."/>
            <person name="Kohara Y."/>
            <person name="Fujiyama A."/>
            <person name="Arakawa K."/>
            <person name="Katayama T."/>
            <person name="Toyoda A."/>
            <person name="Kunieda T."/>
        </authorList>
    </citation>
    <scope>NUCLEOTIDE SEQUENCE [LARGE SCALE GENOMIC DNA]</scope>
    <source>
        <strain evidence="2 3">YOKOZUNA-1</strain>
    </source>
</reference>
<dbReference type="AlphaFoldDB" id="A0A1D1VFM7"/>